<dbReference type="Pfam" id="PF07690">
    <property type="entry name" value="MFS_1"/>
    <property type="match status" value="1"/>
</dbReference>
<feature type="transmembrane region" description="Helical" evidence="7">
    <location>
        <begin position="158"/>
        <end position="179"/>
    </location>
</feature>
<dbReference type="PANTHER" id="PTHR42718">
    <property type="entry name" value="MAJOR FACILITATOR SUPERFAMILY MULTIDRUG TRANSPORTER MFSC"/>
    <property type="match status" value="1"/>
</dbReference>
<dbReference type="InterPro" id="IPR011701">
    <property type="entry name" value="MFS"/>
</dbReference>
<proteinExistence type="predicted"/>
<evidence type="ECO:0000256" key="1">
    <source>
        <dbReference type="ARBA" id="ARBA00004651"/>
    </source>
</evidence>
<feature type="transmembrane region" description="Helical" evidence="7">
    <location>
        <begin position="72"/>
        <end position="91"/>
    </location>
</feature>
<accession>A0A853DM51</accession>
<protein>
    <submittedName>
        <fullName evidence="9">EmrB/QacA subfamily drug resistance transporter</fullName>
    </submittedName>
</protein>
<dbReference type="RefSeq" id="WP_179481686.1">
    <property type="nucleotide sequence ID" value="NZ_JACCFW010000001.1"/>
</dbReference>
<dbReference type="PRINTS" id="PR01036">
    <property type="entry name" value="TCRTETB"/>
</dbReference>
<dbReference type="Gene3D" id="1.20.1250.20">
    <property type="entry name" value="MFS general substrate transporter like domains"/>
    <property type="match status" value="1"/>
</dbReference>
<reference evidence="9 10" key="1">
    <citation type="submission" date="2020-07" db="EMBL/GenBank/DDBJ databases">
        <title>Sequencing the genomes of 1000 actinobacteria strains.</title>
        <authorList>
            <person name="Klenk H.-P."/>
        </authorList>
    </citation>
    <scope>NUCLEOTIDE SEQUENCE [LARGE SCALE GENOMIC DNA]</scope>
    <source>
        <strain evidence="9 10">DSM 29531</strain>
    </source>
</reference>
<dbReference type="Gene3D" id="1.20.1720.10">
    <property type="entry name" value="Multidrug resistance protein D"/>
    <property type="match status" value="1"/>
</dbReference>
<evidence type="ECO:0000256" key="6">
    <source>
        <dbReference type="ARBA" id="ARBA00023136"/>
    </source>
</evidence>
<dbReference type="GO" id="GO:0022857">
    <property type="term" value="F:transmembrane transporter activity"/>
    <property type="evidence" value="ECO:0007669"/>
    <property type="project" value="InterPro"/>
</dbReference>
<feature type="transmembrane region" description="Helical" evidence="7">
    <location>
        <begin position="130"/>
        <end position="152"/>
    </location>
</feature>
<dbReference type="InterPro" id="IPR036259">
    <property type="entry name" value="MFS_trans_sf"/>
</dbReference>
<dbReference type="InterPro" id="IPR020846">
    <property type="entry name" value="MFS_dom"/>
</dbReference>
<dbReference type="CDD" id="cd17321">
    <property type="entry name" value="MFS_MMR_MDR_like"/>
    <property type="match status" value="1"/>
</dbReference>
<keyword evidence="2" id="KW-0813">Transport</keyword>
<evidence type="ECO:0000256" key="2">
    <source>
        <dbReference type="ARBA" id="ARBA00022448"/>
    </source>
</evidence>
<name>A0A853DM51_9MICO</name>
<dbReference type="PANTHER" id="PTHR42718:SF49">
    <property type="entry name" value="EXPORT PROTEIN"/>
    <property type="match status" value="1"/>
</dbReference>
<evidence type="ECO:0000256" key="7">
    <source>
        <dbReference type="SAM" id="Phobius"/>
    </source>
</evidence>
<evidence type="ECO:0000256" key="4">
    <source>
        <dbReference type="ARBA" id="ARBA00022692"/>
    </source>
</evidence>
<dbReference type="InterPro" id="IPR004638">
    <property type="entry name" value="EmrB-like"/>
</dbReference>
<feature type="transmembrane region" description="Helical" evidence="7">
    <location>
        <begin position="222"/>
        <end position="246"/>
    </location>
</feature>
<dbReference type="Proteomes" id="UP000571817">
    <property type="component" value="Unassembled WGS sequence"/>
</dbReference>
<comment type="caution">
    <text evidence="9">The sequence shown here is derived from an EMBL/GenBank/DDBJ whole genome shotgun (WGS) entry which is preliminary data.</text>
</comment>
<feature type="transmembrane region" description="Helical" evidence="7">
    <location>
        <begin position="462"/>
        <end position="482"/>
    </location>
</feature>
<feature type="transmembrane region" description="Helical" evidence="7">
    <location>
        <begin position="258"/>
        <end position="281"/>
    </location>
</feature>
<feature type="transmembrane region" description="Helical" evidence="7">
    <location>
        <begin position="97"/>
        <end position="118"/>
    </location>
</feature>
<evidence type="ECO:0000256" key="3">
    <source>
        <dbReference type="ARBA" id="ARBA00022475"/>
    </source>
</evidence>
<keyword evidence="6 7" id="KW-0472">Membrane</keyword>
<dbReference type="AlphaFoldDB" id="A0A853DM51"/>
<organism evidence="9 10">
    <name type="scientific">Allobranchiibius huperziae</name>
    <dbReference type="NCBI Taxonomy" id="1874116"/>
    <lineage>
        <taxon>Bacteria</taxon>
        <taxon>Bacillati</taxon>
        <taxon>Actinomycetota</taxon>
        <taxon>Actinomycetes</taxon>
        <taxon>Micrococcales</taxon>
        <taxon>Dermacoccaceae</taxon>
        <taxon>Allobranchiibius</taxon>
    </lineage>
</organism>
<feature type="transmembrane region" description="Helical" evidence="7">
    <location>
        <begin position="191"/>
        <end position="210"/>
    </location>
</feature>
<dbReference type="EMBL" id="JACCFW010000001">
    <property type="protein sequence ID" value="NYJ75205.1"/>
    <property type="molecule type" value="Genomic_DNA"/>
</dbReference>
<sequence>MRKWLPMLAICLGSFMLLIDVTIVNVALPAMATDLSSSFAALQWVIDAYALVLAALLLGFGSLADALGHRRTYVLGLVVFSVASCLCGAAVNPAMLIAARALQGVGGAAMFATTFGLLSSAYTDRDRGTAFGVWGAVSGAASAVGPVLGGVLTQTISWRWIFLVNAPIGVATVLITLAVITAPKAGGHRRIDVAGTLVFAVAAGMLTFAITRAGDDGWASPVVLGCLVVAVLAFVAFLIVESRVAAPMITLSLFGRRVFGGTVGAAFALSFAGFGALTYAVIWAQTMLGLSPIQAGLVCLPLPVFSATLSPLSGRFMQQVPRGLAIGGGLGLIGAGGLLSAVLISIEANWPSLLPGLALIGIGCGVSVPVMAAAATSDVGDDRAGVASGAINTARQLGQALGIAVLGNLAAAAATSTLRGDGVTDPARTASRVIGGGAGTVLSRHADLARALHEAFAAGLTLAYVVSGAVALVAAVGAGWLVRTRRPAHVPDESTLARS</sequence>
<evidence type="ECO:0000256" key="5">
    <source>
        <dbReference type="ARBA" id="ARBA00022989"/>
    </source>
</evidence>
<evidence type="ECO:0000313" key="10">
    <source>
        <dbReference type="Proteomes" id="UP000571817"/>
    </source>
</evidence>
<feature type="transmembrane region" description="Helical" evidence="7">
    <location>
        <begin position="39"/>
        <end position="60"/>
    </location>
</feature>
<comment type="subcellular location">
    <subcellularLocation>
        <location evidence="1">Cell membrane</location>
        <topology evidence="1">Multi-pass membrane protein</topology>
    </subcellularLocation>
</comment>
<evidence type="ECO:0000259" key="8">
    <source>
        <dbReference type="PROSITE" id="PS50850"/>
    </source>
</evidence>
<dbReference type="SUPFAM" id="SSF103473">
    <property type="entry name" value="MFS general substrate transporter"/>
    <property type="match status" value="2"/>
</dbReference>
<feature type="transmembrane region" description="Helical" evidence="7">
    <location>
        <begin position="352"/>
        <end position="376"/>
    </location>
</feature>
<keyword evidence="10" id="KW-1185">Reference proteome</keyword>
<dbReference type="GO" id="GO:0005886">
    <property type="term" value="C:plasma membrane"/>
    <property type="evidence" value="ECO:0007669"/>
    <property type="project" value="UniProtKB-SubCell"/>
</dbReference>
<feature type="transmembrane region" description="Helical" evidence="7">
    <location>
        <begin position="324"/>
        <end position="346"/>
    </location>
</feature>
<feature type="domain" description="Major facilitator superfamily (MFS) profile" evidence="8">
    <location>
        <begin position="6"/>
        <end position="486"/>
    </location>
</feature>
<evidence type="ECO:0000313" key="9">
    <source>
        <dbReference type="EMBL" id="NYJ75205.1"/>
    </source>
</evidence>
<keyword evidence="4 7" id="KW-0812">Transmembrane</keyword>
<dbReference type="NCBIfam" id="TIGR00711">
    <property type="entry name" value="efflux_EmrB"/>
    <property type="match status" value="1"/>
</dbReference>
<dbReference type="PROSITE" id="PS50850">
    <property type="entry name" value="MFS"/>
    <property type="match status" value="1"/>
</dbReference>
<keyword evidence="5 7" id="KW-1133">Transmembrane helix</keyword>
<keyword evidence="3" id="KW-1003">Cell membrane</keyword>
<gene>
    <name evidence="9" type="ORF">HNR15_002168</name>
</gene>